<name>A0ABM8ZZG0_9VIBR</name>
<dbReference type="EMBL" id="CAKLDM010000001">
    <property type="protein sequence ID" value="CAH0535945.1"/>
    <property type="molecule type" value="Genomic_DNA"/>
</dbReference>
<dbReference type="RefSeq" id="WP_237359484.1">
    <property type="nucleotide sequence ID" value="NZ_CAKLDM010000001.1"/>
</dbReference>
<accession>A0ABM8ZZG0</accession>
<evidence type="ECO:0000313" key="2">
    <source>
        <dbReference type="Proteomes" id="UP000838748"/>
    </source>
</evidence>
<reference evidence="1" key="1">
    <citation type="submission" date="2021-11" db="EMBL/GenBank/DDBJ databases">
        <authorList>
            <person name="Rodrigo-Torres L."/>
            <person name="Arahal R. D."/>
            <person name="Lucena T."/>
        </authorList>
    </citation>
    <scope>NUCLEOTIDE SEQUENCE</scope>
    <source>
        <strain evidence="1">CECT 7928</strain>
    </source>
</reference>
<protein>
    <submittedName>
        <fullName evidence="1">Uncharacterized protein</fullName>
    </submittedName>
</protein>
<organism evidence="1 2">
    <name type="scientific">Vibrio marisflavi CECT 7928</name>
    <dbReference type="NCBI Taxonomy" id="634439"/>
    <lineage>
        <taxon>Bacteria</taxon>
        <taxon>Pseudomonadati</taxon>
        <taxon>Pseudomonadota</taxon>
        <taxon>Gammaproteobacteria</taxon>
        <taxon>Vibrionales</taxon>
        <taxon>Vibrionaceae</taxon>
        <taxon>Vibrio</taxon>
    </lineage>
</organism>
<keyword evidence="2" id="KW-1185">Reference proteome</keyword>
<dbReference type="Proteomes" id="UP000838748">
    <property type="component" value="Unassembled WGS sequence"/>
</dbReference>
<proteinExistence type="predicted"/>
<evidence type="ECO:0000313" key="1">
    <source>
        <dbReference type="EMBL" id="CAH0535945.1"/>
    </source>
</evidence>
<gene>
    <name evidence="1" type="ORF">VMF7928_00064</name>
</gene>
<sequence>MTDTSIWHKLQSCDSIVIESCYGKGAVLDIQGNHSKALDCPNGLCLGIEIVWADSSKVDINRISLLLSANDETLNYAILPQGERWFLWQRYSDEPSSEQFTSCLEPHITLAKYISSGLCKQSIQDKDSLLEIINLA</sequence>
<comment type="caution">
    <text evidence="1">The sequence shown here is derived from an EMBL/GenBank/DDBJ whole genome shotgun (WGS) entry which is preliminary data.</text>
</comment>